<dbReference type="InterPro" id="IPR010368">
    <property type="entry name" value="Com_YlbF"/>
</dbReference>
<comment type="caution">
    <text evidence="1">The sequence shown here is derived from an EMBL/GenBank/DDBJ whole genome shotgun (WGS) entry which is preliminary data.</text>
</comment>
<gene>
    <name evidence="2" type="ORF">ENR21_05180</name>
    <name evidence="1" type="ORF">ENW66_08240</name>
</gene>
<dbReference type="AlphaFoldDB" id="A0A7C3MBF9"/>
<dbReference type="EMBL" id="DTLB01000047">
    <property type="protein sequence ID" value="HFW32917.1"/>
    <property type="molecule type" value="Genomic_DNA"/>
</dbReference>
<dbReference type="InterPro" id="IPR023378">
    <property type="entry name" value="YheA/YmcA-like_dom_sf"/>
</dbReference>
<protein>
    <submittedName>
        <fullName evidence="1">YlbF family regulator</fullName>
    </submittedName>
</protein>
<sequence>MLDEGVRVKAIELAESIKSLGEYQEFLENEKLLKEDKIAQELLLEFQQKQQDFVTKQLSGEYDQDLLGELTDLQSRINARESVVRFIESYNRLLAVIGEIVDLISEKIELDIGEVYRR</sequence>
<name>A0A7C3MBF9_ARCFL</name>
<evidence type="ECO:0000313" key="1">
    <source>
        <dbReference type="EMBL" id="HFW32917.1"/>
    </source>
</evidence>
<dbReference type="SUPFAM" id="SSF158622">
    <property type="entry name" value="YheA/YmcA-like"/>
    <property type="match status" value="1"/>
</dbReference>
<organism evidence="1">
    <name type="scientific">Archaeoglobus fulgidus</name>
    <dbReference type="NCBI Taxonomy" id="2234"/>
    <lineage>
        <taxon>Archaea</taxon>
        <taxon>Methanobacteriati</taxon>
        <taxon>Methanobacteriota</taxon>
        <taxon>Archaeoglobi</taxon>
        <taxon>Archaeoglobales</taxon>
        <taxon>Archaeoglobaceae</taxon>
        <taxon>Archaeoglobus</taxon>
    </lineage>
</organism>
<dbReference type="Pfam" id="PF06133">
    <property type="entry name" value="Com_YlbF"/>
    <property type="match status" value="1"/>
</dbReference>
<reference evidence="1" key="1">
    <citation type="journal article" date="2020" name="mSystems">
        <title>Genome- and Community-Level Interaction Insights into Carbon Utilization and Element Cycling Functions of Hydrothermarchaeota in Hydrothermal Sediment.</title>
        <authorList>
            <person name="Zhou Z."/>
            <person name="Liu Y."/>
            <person name="Xu W."/>
            <person name="Pan J."/>
            <person name="Luo Z.H."/>
            <person name="Li M."/>
        </authorList>
    </citation>
    <scope>NUCLEOTIDE SEQUENCE [LARGE SCALE GENOMIC DNA]</scope>
    <source>
        <strain evidence="2">SpSt-38</strain>
        <strain evidence="1">SpSt-87</strain>
    </source>
</reference>
<evidence type="ECO:0000313" key="2">
    <source>
        <dbReference type="EMBL" id="HGF87772.1"/>
    </source>
</evidence>
<dbReference type="Gene3D" id="1.20.1500.10">
    <property type="entry name" value="YheA/YmcA-like"/>
    <property type="match status" value="1"/>
</dbReference>
<accession>A0A7C3MBF9</accession>
<proteinExistence type="predicted"/>
<dbReference type="EMBL" id="DSQD01000161">
    <property type="protein sequence ID" value="HGF87772.1"/>
    <property type="molecule type" value="Genomic_DNA"/>
</dbReference>